<dbReference type="AlphaFoldDB" id="A0A098G4E4"/>
<dbReference type="STRING" id="1212491.LFA_1951"/>
<keyword evidence="3" id="KW-1185">Reference proteome</keyword>
<dbReference type="KEGG" id="lfa:LFA_1951"/>
<evidence type="ECO:0000313" key="2">
    <source>
        <dbReference type="EMBL" id="CEG57342.1"/>
    </source>
</evidence>
<organism evidence="2 3">
    <name type="scientific">Legionella fallonii LLAP-10</name>
    <dbReference type="NCBI Taxonomy" id="1212491"/>
    <lineage>
        <taxon>Bacteria</taxon>
        <taxon>Pseudomonadati</taxon>
        <taxon>Pseudomonadota</taxon>
        <taxon>Gammaproteobacteria</taxon>
        <taxon>Legionellales</taxon>
        <taxon>Legionellaceae</taxon>
        <taxon>Legionella</taxon>
    </lineage>
</organism>
<dbReference type="RefSeq" id="WP_045095859.1">
    <property type="nucleotide sequence ID" value="NZ_LN614827.1"/>
</dbReference>
<dbReference type="OrthoDB" id="5652447at2"/>
<dbReference type="Pfam" id="PF24268">
    <property type="entry name" value="NttC"/>
    <property type="match status" value="1"/>
</dbReference>
<evidence type="ECO:0000256" key="1">
    <source>
        <dbReference type="SAM" id="SignalP"/>
    </source>
</evidence>
<dbReference type="Proteomes" id="UP000032430">
    <property type="component" value="Chromosome I"/>
</dbReference>
<proteinExistence type="predicted"/>
<name>A0A098G4E4_9GAMM</name>
<feature type="chain" id="PRO_5001942632" evidence="1">
    <location>
        <begin position="23"/>
        <end position="131"/>
    </location>
</feature>
<reference evidence="3" key="1">
    <citation type="submission" date="2014-09" db="EMBL/GenBank/DDBJ databases">
        <authorList>
            <person name="Gomez-Valero L."/>
        </authorList>
    </citation>
    <scope>NUCLEOTIDE SEQUENCE [LARGE SCALE GENOMIC DNA]</scope>
    <source>
        <strain evidence="3">ATCC700992</strain>
    </source>
</reference>
<evidence type="ECO:0000313" key="3">
    <source>
        <dbReference type="Proteomes" id="UP000032430"/>
    </source>
</evidence>
<feature type="signal peptide" evidence="1">
    <location>
        <begin position="1"/>
        <end position="22"/>
    </location>
</feature>
<sequence length="131" mass="14012">MKFMLKSLSAIALNLIAATALAMPAYLTTHNNTDLESNAYIAGTIPSPYGTPAHDTRSVYWNMVRMACYGHTTADKKCSALIKVGTNTANPVDIGYVTLDLESGDITPKQLSNNGYTIRVNGPGEATISKN</sequence>
<dbReference type="EMBL" id="LN614827">
    <property type="protein sequence ID" value="CEG57342.1"/>
    <property type="molecule type" value="Genomic_DNA"/>
</dbReference>
<accession>A0A098G4E4</accession>
<dbReference type="InterPro" id="IPR056211">
    <property type="entry name" value="NttC-like"/>
</dbReference>
<dbReference type="HOGENOM" id="CLU_1946119_0_0_6"/>
<protein>
    <submittedName>
        <fullName evidence="2">Uncharacterized protein</fullName>
    </submittedName>
</protein>
<gene>
    <name evidence="2" type="ORF">LFA_1951</name>
</gene>
<keyword evidence="1" id="KW-0732">Signal</keyword>